<dbReference type="SUPFAM" id="SSF52540">
    <property type="entry name" value="P-loop containing nucleoside triphosphate hydrolases"/>
    <property type="match status" value="1"/>
</dbReference>
<dbReference type="GO" id="GO:0016787">
    <property type="term" value="F:hydrolase activity"/>
    <property type="evidence" value="ECO:0007669"/>
    <property type="project" value="UniProtKB-KW"/>
</dbReference>
<dbReference type="KEGG" id="gtt:GUITHDRAFT_106335"/>
<dbReference type="GO" id="GO:0003676">
    <property type="term" value="F:nucleic acid binding"/>
    <property type="evidence" value="ECO:0007669"/>
    <property type="project" value="InterPro"/>
</dbReference>
<dbReference type="OrthoDB" id="64767at2759"/>
<dbReference type="SMART" id="SM00487">
    <property type="entry name" value="DEXDc"/>
    <property type="match status" value="1"/>
</dbReference>
<dbReference type="EnsemblProtists" id="EKX47781">
    <property type="protein sequence ID" value="EKX47781"/>
    <property type="gene ID" value="GUITHDRAFT_106335"/>
</dbReference>
<dbReference type="Proteomes" id="UP000011087">
    <property type="component" value="Unassembled WGS sequence"/>
</dbReference>
<dbReference type="InterPro" id="IPR055124">
    <property type="entry name" value="PIN-like_DDX60"/>
</dbReference>
<reference evidence="10" key="3">
    <citation type="submission" date="2015-06" db="UniProtKB">
        <authorList>
            <consortium name="EnsemblProtists"/>
        </authorList>
    </citation>
    <scope>IDENTIFICATION</scope>
</reference>
<proteinExistence type="predicted"/>
<evidence type="ECO:0000256" key="4">
    <source>
        <dbReference type="ARBA" id="ARBA00022806"/>
    </source>
</evidence>
<dbReference type="GO" id="GO:0004386">
    <property type="term" value="F:helicase activity"/>
    <property type="evidence" value="ECO:0007669"/>
    <property type="project" value="UniProtKB-KW"/>
</dbReference>
<evidence type="ECO:0000259" key="8">
    <source>
        <dbReference type="PROSITE" id="PS51194"/>
    </source>
</evidence>
<keyword evidence="3" id="KW-0378">Hydrolase</keyword>
<sequence length="1793" mass="202267">MAEDGENFDFEALDDESSELSALVTMTPSSSVVGEEDFGDAESMKEPELATEGELLSSRGSYSSLRPHFITVLSDFGEIERFIIEGDSLMSYIFEDESLAWGWGGQLLQVTYLLELLLSQLVGRGSNFAVVFFDSHAAVWQGSRRIARDLMRRHLERMRGRGFETENFESPACEEWKTFCSEFKPATIAVSDGSPFQALALDCFFSGYNLFFLEGMELLDREVKAFYLSSPGRSSALGESSFIGKPQLPRSPSSDESSLLEFLQRPIVVQLFSKVDKSLRLAACLWSCSIVAAKHQTCSKSVQAVKLFIQHIYLLETGSFTLCERARLCGCEGSGEFCDVLKRIQDEILENVVDSTWLTSGLKLVEEKSIQSSLTDFADGLLLHSLSSRCDQKLLSQQDLDLLALMWSCVAEGTEIAGSFLPLAVSGCAERRVEGMQETLEPLPVARDSLLHSFLKESGVEDADLKLSEEGAMPSGSSFLEKMGWKLDANFPSFLWTHSRDQSASLEPSSRSMSEWEKRRQLRWKARQSQMYFRHLHEYAASLSGTTVLGATAISSNSDTPKSTPRSHASSEERGEEAEVEEKGKGKGKEKKPKEKKLSKKEQMLLDIQAKKAKGTENKLEGEWRELQNSIKSSSNAVAKIKDLDDFSRRCISAQQPKLAMQVALERLRECKSAWQEDREGHRENMKFAILTMEMVYSIITVHVQALKEVKWEPAEEARVEVLRTMIQLGFTDAAAKVSEWLVDAGDKEAREALDEEVKELMRFQRNKLSVFSKSSPHFQLEHMGHLLPRPPPKVKDPRIVTFTPDDWQRELLDVVDSRDSALVCAPTSSGKTFISYYCMEKIMRDSRYKDGILVFVAPTKALINQIAAQVYGSFHSAFGIFTDSYRHRALSCRILVTVPECFEALLMDPDNASWAQRIRYVILDEVHCISSSEEGRLWERILLFANAPFLALSATVGEPEQFVSWLQAVKNLQRLVDGGEERESYTVKLVQHHERWVDLRRHVFVEDEEEEQEEEQEVKAEELVRWARLHTRPRVDHSSSKIECSEYLDSLHPLASFTSAQLQAATIPANLKFEPRDSLLLYEKMQAEVRRAKEQDAIASRAEAVGKLDPQAFFQDNMQFVMKPQAVAYEQAVKEEFLLWVRNGWQEEAIRVLRALGNKLVERKEEQEQEEESTSKGGRKDFVKRLFKLCSVLHKQDRLPAVIFNFERGMCERIALGFNEILKSAEEAARTEHAKTLKNFDKTREQKEKMHKRMRDKVISEKKEEEMLQELAEMGEDRFDTSNMDEAVFKSQFTFVQEGRSSAYDFERITESARKSMGESHPLIQILRRGIGIHHSGLQNKYRMAVEMLFRSGFLRLVVATETLAFGINMPCRSVVFAGDHVALNAIQYQQMSGRAGRRGLDVLGHVIFFDVPRHKLHRLIVAPVPRLQPRYSLSSSLLLRFLTYLSRVPNVRGVSRSVEQAARSSITRCLLLPHCSVESPAVKRILPVHAKFAIELLMRMGLVDERGEPQPLASLAQHLHFLEPSNLAFLWLLQNGVMHEICQISAERNMDAVARDLLLLLSFFFVRHPIHQSRALDQELLSKAKGTVVLPPLSQRCQDLLLRYNSMSLLTAVAAAEAAARTRGVPAEASLPLSGVSYPTSRSEQDPSSEVVASLSGGGEEGWTIRSSFCALSGAAKRSFSNYQELISSADPQLGLHGNLSPVLQEESRGRKKTLSSFVLDFYNSESLVQVCRETGVSSGEAWQGLRQLQLILASLVKALQGCAPSEDAVLLAVTFLEHKFSSKFFSKLYK</sequence>
<dbReference type="InterPro" id="IPR001650">
    <property type="entry name" value="Helicase_C-like"/>
</dbReference>
<dbReference type="PROSITE" id="PS51192">
    <property type="entry name" value="HELICASE_ATP_BIND_1"/>
    <property type="match status" value="1"/>
</dbReference>
<dbReference type="eggNOG" id="KOG0949">
    <property type="taxonomic scope" value="Eukaryota"/>
</dbReference>
<feature type="region of interest" description="Disordered" evidence="6">
    <location>
        <begin position="553"/>
        <end position="603"/>
    </location>
</feature>
<accession>L1JH23</accession>
<evidence type="ECO:0000256" key="5">
    <source>
        <dbReference type="ARBA" id="ARBA00022840"/>
    </source>
</evidence>
<protein>
    <submittedName>
        <fullName evidence="9 10">Uncharacterized protein</fullName>
    </submittedName>
</protein>
<dbReference type="Gene3D" id="3.40.50.300">
    <property type="entry name" value="P-loop containing nucleotide triphosphate hydrolases"/>
    <property type="match status" value="2"/>
</dbReference>
<gene>
    <name evidence="9" type="ORF">GUITHDRAFT_106335</name>
</gene>
<reference evidence="9 11" key="1">
    <citation type="journal article" date="2012" name="Nature">
        <title>Algal genomes reveal evolutionary mosaicism and the fate of nucleomorphs.</title>
        <authorList>
            <consortium name="DOE Joint Genome Institute"/>
            <person name="Curtis B.A."/>
            <person name="Tanifuji G."/>
            <person name="Burki F."/>
            <person name="Gruber A."/>
            <person name="Irimia M."/>
            <person name="Maruyama S."/>
            <person name="Arias M.C."/>
            <person name="Ball S.G."/>
            <person name="Gile G.H."/>
            <person name="Hirakawa Y."/>
            <person name="Hopkins J.F."/>
            <person name="Kuo A."/>
            <person name="Rensing S.A."/>
            <person name="Schmutz J."/>
            <person name="Symeonidi A."/>
            <person name="Elias M."/>
            <person name="Eveleigh R.J."/>
            <person name="Herman E.K."/>
            <person name="Klute M.J."/>
            <person name="Nakayama T."/>
            <person name="Obornik M."/>
            <person name="Reyes-Prieto A."/>
            <person name="Armbrust E.V."/>
            <person name="Aves S.J."/>
            <person name="Beiko R.G."/>
            <person name="Coutinho P."/>
            <person name="Dacks J.B."/>
            <person name="Durnford D.G."/>
            <person name="Fast N.M."/>
            <person name="Green B.R."/>
            <person name="Grisdale C.J."/>
            <person name="Hempel F."/>
            <person name="Henrissat B."/>
            <person name="Hoppner M.P."/>
            <person name="Ishida K."/>
            <person name="Kim E."/>
            <person name="Koreny L."/>
            <person name="Kroth P.G."/>
            <person name="Liu Y."/>
            <person name="Malik S.B."/>
            <person name="Maier U.G."/>
            <person name="McRose D."/>
            <person name="Mock T."/>
            <person name="Neilson J.A."/>
            <person name="Onodera N.T."/>
            <person name="Poole A.M."/>
            <person name="Pritham E.J."/>
            <person name="Richards T.A."/>
            <person name="Rocap G."/>
            <person name="Roy S.W."/>
            <person name="Sarai C."/>
            <person name="Schaack S."/>
            <person name="Shirato S."/>
            <person name="Slamovits C.H."/>
            <person name="Spencer D.F."/>
            <person name="Suzuki S."/>
            <person name="Worden A.Z."/>
            <person name="Zauner S."/>
            <person name="Barry K."/>
            <person name="Bell C."/>
            <person name="Bharti A.K."/>
            <person name="Crow J.A."/>
            <person name="Grimwood J."/>
            <person name="Kramer R."/>
            <person name="Lindquist E."/>
            <person name="Lucas S."/>
            <person name="Salamov A."/>
            <person name="McFadden G.I."/>
            <person name="Lane C.E."/>
            <person name="Keeling P.J."/>
            <person name="Gray M.W."/>
            <person name="Grigoriev I.V."/>
            <person name="Archibald J.M."/>
        </authorList>
    </citation>
    <scope>NUCLEOTIDE SEQUENCE</scope>
    <source>
        <strain evidence="9 11">CCMP2712</strain>
    </source>
</reference>
<organism evidence="9">
    <name type="scientific">Guillardia theta (strain CCMP2712)</name>
    <name type="common">Cryptophyte</name>
    <dbReference type="NCBI Taxonomy" id="905079"/>
    <lineage>
        <taxon>Eukaryota</taxon>
        <taxon>Cryptophyceae</taxon>
        <taxon>Pyrenomonadales</taxon>
        <taxon>Geminigeraceae</taxon>
        <taxon>Guillardia</taxon>
    </lineage>
</organism>
<dbReference type="PANTHER" id="PTHR44533">
    <property type="entry name" value="DEAD/H RNA HELICASE, PUTATIVE-RELATED"/>
    <property type="match status" value="1"/>
</dbReference>
<dbReference type="HOGENOM" id="CLU_002305_0_0_1"/>
<evidence type="ECO:0000256" key="3">
    <source>
        <dbReference type="ARBA" id="ARBA00022801"/>
    </source>
</evidence>
<keyword evidence="5" id="KW-0067">ATP-binding</keyword>
<dbReference type="PaxDb" id="55529-EKX47781"/>
<evidence type="ECO:0000259" key="7">
    <source>
        <dbReference type="PROSITE" id="PS51192"/>
    </source>
</evidence>
<dbReference type="RefSeq" id="XP_005834761.1">
    <property type="nucleotide sequence ID" value="XM_005834704.1"/>
</dbReference>
<dbReference type="Pfam" id="PF23002">
    <property type="entry name" value="PIN-like_DDX60"/>
    <property type="match status" value="1"/>
</dbReference>
<feature type="region of interest" description="Disordered" evidence="6">
    <location>
        <begin position="1637"/>
        <end position="1657"/>
    </location>
</feature>
<dbReference type="InterPro" id="IPR059032">
    <property type="entry name" value="WHD_DDX60"/>
</dbReference>
<dbReference type="FunFam" id="3.40.50.300:FF:001039">
    <property type="entry name" value="ATP-dependent RNA helicase DDX60"/>
    <property type="match status" value="1"/>
</dbReference>
<dbReference type="InterPro" id="IPR052431">
    <property type="entry name" value="SKI2_subfamily_helicases"/>
</dbReference>
<feature type="compositionally biased region" description="Basic residues" evidence="6">
    <location>
        <begin position="588"/>
        <end position="599"/>
    </location>
</feature>
<evidence type="ECO:0000313" key="11">
    <source>
        <dbReference type="Proteomes" id="UP000011087"/>
    </source>
</evidence>
<keyword evidence="4" id="KW-0347">Helicase</keyword>
<feature type="compositionally biased region" description="Polar residues" evidence="6">
    <location>
        <begin position="1639"/>
        <end position="1650"/>
    </location>
</feature>
<dbReference type="STRING" id="905079.L1JH23"/>
<dbReference type="GO" id="GO:0009507">
    <property type="term" value="C:chloroplast"/>
    <property type="evidence" value="ECO:0007669"/>
    <property type="project" value="UniProtKB-SubCell"/>
</dbReference>
<feature type="region of interest" description="Disordered" evidence="6">
    <location>
        <begin position="26"/>
        <end position="46"/>
    </location>
</feature>
<dbReference type="InterPro" id="IPR014001">
    <property type="entry name" value="Helicase_ATP-bd"/>
</dbReference>
<evidence type="ECO:0000313" key="10">
    <source>
        <dbReference type="EnsemblProtists" id="EKX47781"/>
    </source>
</evidence>
<dbReference type="SMART" id="SM00490">
    <property type="entry name" value="HELICc"/>
    <property type="match status" value="1"/>
</dbReference>
<dbReference type="GeneID" id="17304556"/>
<dbReference type="InterPro" id="IPR011545">
    <property type="entry name" value="DEAD/DEAH_box_helicase_dom"/>
</dbReference>
<dbReference type="OMA" id="GYFHRLC"/>
<dbReference type="InterPro" id="IPR027417">
    <property type="entry name" value="P-loop_NTPase"/>
</dbReference>
<keyword evidence="2" id="KW-0547">Nucleotide-binding</keyword>
<keyword evidence="11" id="KW-1185">Reference proteome</keyword>
<feature type="domain" description="Helicase ATP-binding" evidence="7">
    <location>
        <begin position="813"/>
        <end position="975"/>
    </location>
</feature>
<dbReference type="Pfam" id="PF26076">
    <property type="entry name" value="WHD_DDX60"/>
    <property type="match status" value="1"/>
</dbReference>
<evidence type="ECO:0000256" key="1">
    <source>
        <dbReference type="ARBA" id="ARBA00004229"/>
    </source>
</evidence>
<evidence type="ECO:0000256" key="6">
    <source>
        <dbReference type="SAM" id="MobiDB-lite"/>
    </source>
</evidence>
<evidence type="ECO:0000313" key="9">
    <source>
        <dbReference type="EMBL" id="EKX47781.1"/>
    </source>
</evidence>
<dbReference type="GO" id="GO:0005524">
    <property type="term" value="F:ATP binding"/>
    <property type="evidence" value="ECO:0007669"/>
    <property type="project" value="UniProtKB-KW"/>
</dbReference>
<dbReference type="PANTHER" id="PTHR44533:SF4">
    <property type="entry name" value="DEAD_H RNA HELICASE, PUTATIVE-RELATED"/>
    <property type="match status" value="1"/>
</dbReference>
<feature type="domain" description="Helicase C-terminal" evidence="8">
    <location>
        <begin position="1289"/>
        <end position="1440"/>
    </location>
</feature>
<dbReference type="Pfam" id="PF00271">
    <property type="entry name" value="Helicase_C"/>
    <property type="match status" value="1"/>
</dbReference>
<dbReference type="EMBL" id="JH992988">
    <property type="protein sequence ID" value="EKX47781.1"/>
    <property type="molecule type" value="Genomic_DNA"/>
</dbReference>
<reference evidence="11" key="2">
    <citation type="submission" date="2012-11" db="EMBL/GenBank/DDBJ databases">
        <authorList>
            <person name="Kuo A."/>
            <person name="Curtis B.A."/>
            <person name="Tanifuji G."/>
            <person name="Burki F."/>
            <person name="Gruber A."/>
            <person name="Irimia M."/>
            <person name="Maruyama S."/>
            <person name="Arias M.C."/>
            <person name="Ball S.G."/>
            <person name="Gile G.H."/>
            <person name="Hirakawa Y."/>
            <person name="Hopkins J.F."/>
            <person name="Rensing S.A."/>
            <person name="Schmutz J."/>
            <person name="Symeonidi A."/>
            <person name="Elias M."/>
            <person name="Eveleigh R.J."/>
            <person name="Herman E.K."/>
            <person name="Klute M.J."/>
            <person name="Nakayama T."/>
            <person name="Obornik M."/>
            <person name="Reyes-Prieto A."/>
            <person name="Armbrust E.V."/>
            <person name="Aves S.J."/>
            <person name="Beiko R.G."/>
            <person name="Coutinho P."/>
            <person name="Dacks J.B."/>
            <person name="Durnford D.G."/>
            <person name="Fast N.M."/>
            <person name="Green B.R."/>
            <person name="Grisdale C."/>
            <person name="Hempe F."/>
            <person name="Henrissat B."/>
            <person name="Hoppner M.P."/>
            <person name="Ishida K.-I."/>
            <person name="Kim E."/>
            <person name="Koreny L."/>
            <person name="Kroth P.G."/>
            <person name="Liu Y."/>
            <person name="Malik S.-B."/>
            <person name="Maier U.G."/>
            <person name="McRose D."/>
            <person name="Mock T."/>
            <person name="Neilson J.A."/>
            <person name="Onodera N.T."/>
            <person name="Poole A.M."/>
            <person name="Pritham E.J."/>
            <person name="Richards T.A."/>
            <person name="Rocap G."/>
            <person name="Roy S.W."/>
            <person name="Sarai C."/>
            <person name="Schaack S."/>
            <person name="Shirato S."/>
            <person name="Slamovits C.H."/>
            <person name="Spencer D.F."/>
            <person name="Suzuki S."/>
            <person name="Worden A.Z."/>
            <person name="Zauner S."/>
            <person name="Barry K."/>
            <person name="Bell C."/>
            <person name="Bharti A.K."/>
            <person name="Crow J.A."/>
            <person name="Grimwood J."/>
            <person name="Kramer R."/>
            <person name="Lindquist E."/>
            <person name="Lucas S."/>
            <person name="Salamov A."/>
            <person name="McFadden G.I."/>
            <person name="Lane C.E."/>
            <person name="Keeling P.J."/>
            <person name="Gray M.W."/>
            <person name="Grigoriev I.V."/>
            <person name="Archibald J.M."/>
        </authorList>
    </citation>
    <scope>NUCLEOTIDE SEQUENCE</scope>
    <source>
        <strain evidence="11">CCMP2712</strain>
    </source>
</reference>
<comment type="subcellular location">
    <subcellularLocation>
        <location evidence="1">Plastid</location>
        <location evidence="1">Chloroplast</location>
    </subcellularLocation>
</comment>
<feature type="compositionally biased region" description="Polar residues" evidence="6">
    <location>
        <begin position="553"/>
        <end position="568"/>
    </location>
</feature>
<dbReference type="PROSITE" id="PS51194">
    <property type="entry name" value="HELICASE_CTER"/>
    <property type="match status" value="1"/>
</dbReference>
<dbReference type="Pfam" id="PF00270">
    <property type="entry name" value="DEAD"/>
    <property type="match status" value="1"/>
</dbReference>
<name>L1JH23_GUITC</name>
<evidence type="ECO:0000256" key="2">
    <source>
        <dbReference type="ARBA" id="ARBA00022741"/>
    </source>
</evidence>